<accession>A0A5K1HDC8</accession>
<proteinExistence type="inferred from homology"/>
<dbReference type="GO" id="GO:0005956">
    <property type="term" value="C:protein kinase CK2 complex"/>
    <property type="evidence" value="ECO:0007669"/>
    <property type="project" value="UniProtKB-UniRule"/>
</dbReference>
<comment type="similarity">
    <text evidence="1">Belongs to the casein kinase 2 subunit beta family.</text>
</comment>
<dbReference type="Gene3D" id="2.20.25.20">
    <property type="match status" value="1"/>
</dbReference>
<dbReference type="PANTHER" id="PTHR11740:SF0">
    <property type="entry name" value="CASEIN KINASE II SUBUNIT BETA"/>
    <property type="match status" value="1"/>
</dbReference>
<evidence type="ECO:0000313" key="2">
    <source>
        <dbReference type="EMBL" id="VVW85945.1"/>
    </source>
</evidence>
<reference evidence="2" key="1">
    <citation type="submission" date="2019-09" db="EMBL/GenBank/DDBJ databases">
        <authorList>
            <person name="Zhang L."/>
        </authorList>
    </citation>
    <scope>NUCLEOTIDE SEQUENCE</scope>
</reference>
<dbReference type="EMBL" id="LR721971">
    <property type="protein sequence ID" value="VVW85945.1"/>
    <property type="molecule type" value="Genomic_DNA"/>
</dbReference>
<dbReference type="Pfam" id="PF01214">
    <property type="entry name" value="CK_II_beta"/>
    <property type="match status" value="1"/>
</dbReference>
<organism evidence="2">
    <name type="scientific">Nymphaea colorata</name>
    <name type="common">pocket water lily</name>
    <dbReference type="NCBI Taxonomy" id="210225"/>
    <lineage>
        <taxon>Eukaryota</taxon>
        <taxon>Viridiplantae</taxon>
        <taxon>Streptophyta</taxon>
        <taxon>Embryophyta</taxon>
        <taxon>Tracheophyta</taxon>
        <taxon>Spermatophyta</taxon>
        <taxon>Magnoliopsida</taxon>
        <taxon>Nymphaeales</taxon>
        <taxon>Nymphaeaceae</taxon>
        <taxon>Nymphaea</taxon>
    </lineage>
</organism>
<comment type="subunit">
    <text evidence="1">Tetramer of two alpha and two beta subunits.</text>
</comment>
<name>A0A5K1HDC8_9MAGN</name>
<dbReference type="SUPFAM" id="SSF57798">
    <property type="entry name" value="Casein kinase II beta subunit"/>
    <property type="match status" value="1"/>
</dbReference>
<dbReference type="AlphaFoldDB" id="A0A5K1HDC8"/>
<gene>
    <name evidence="2" type="ORF">NYM_LOCUS29378</name>
</gene>
<dbReference type="InterPro" id="IPR035991">
    <property type="entry name" value="Casein_kinase_II_beta-like"/>
</dbReference>
<sequence>MPKKKCHDIDGAYFGCSFAHILLMVYPDMLPKSIETKYVPKVYGFKIYGRKGSKYEKKEDKKEITYYTQEELKKIKSRNDPRRKEEEH</sequence>
<dbReference type="InterPro" id="IPR000704">
    <property type="entry name" value="Casein_kinase_II_reg-sub"/>
</dbReference>
<comment type="function">
    <text evidence="1">Plays a complex role in regulating the basal catalytic activity of the alpha subunit.</text>
</comment>
<evidence type="ECO:0000256" key="1">
    <source>
        <dbReference type="RuleBase" id="RU361268"/>
    </source>
</evidence>
<dbReference type="PANTHER" id="PTHR11740">
    <property type="entry name" value="CASEIN KINASE II SUBUNIT BETA"/>
    <property type="match status" value="1"/>
</dbReference>
<dbReference type="GO" id="GO:0019887">
    <property type="term" value="F:protein kinase regulator activity"/>
    <property type="evidence" value="ECO:0007669"/>
    <property type="project" value="InterPro"/>
</dbReference>
<protein>
    <recommendedName>
        <fullName evidence="1">Casein kinase II subunit beta</fullName>
        <shortName evidence="1">CK II beta</shortName>
    </recommendedName>
</protein>
<dbReference type="GO" id="GO:0005737">
    <property type="term" value="C:cytoplasm"/>
    <property type="evidence" value="ECO:0007669"/>
    <property type="project" value="TreeGrafter"/>
</dbReference>